<proteinExistence type="predicted"/>
<organism evidence="1 2">
    <name type="scientific">Lentibacillus halophilus</name>
    <dbReference type="NCBI Taxonomy" id="295065"/>
    <lineage>
        <taxon>Bacteria</taxon>
        <taxon>Bacillati</taxon>
        <taxon>Bacillota</taxon>
        <taxon>Bacilli</taxon>
        <taxon>Bacillales</taxon>
        <taxon>Bacillaceae</taxon>
        <taxon>Lentibacillus</taxon>
    </lineage>
</organism>
<reference evidence="1 2" key="1">
    <citation type="journal article" date="2019" name="Int. J. Syst. Evol. Microbiol.">
        <title>The Global Catalogue of Microorganisms (GCM) 10K type strain sequencing project: providing services to taxonomists for standard genome sequencing and annotation.</title>
        <authorList>
            <consortium name="The Broad Institute Genomics Platform"/>
            <consortium name="The Broad Institute Genome Sequencing Center for Infectious Disease"/>
            <person name="Wu L."/>
            <person name="Ma J."/>
        </authorList>
    </citation>
    <scope>NUCLEOTIDE SEQUENCE [LARGE SCALE GENOMIC DNA]</scope>
    <source>
        <strain evidence="1 2">JCM 12149</strain>
    </source>
</reference>
<accession>A0ABN0Z2Q5</accession>
<gene>
    <name evidence="1" type="ORF">GCM10008983_01570</name>
</gene>
<dbReference type="EMBL" id="BAAADM010000003">
    <property type="protein sequence ID" value="GAA0428934.1"/>
    <property type="molecule type" value="Genomic_DNA"/>
</dbReference>
<name>A0ABN0Z2Q5_9BACI</name>
<keyword evidence="2" id="KW-1185">Reference proteome</keyword>
<dbReference type="Proteomes" id="UP001501459">
    <property type="component" value="Unassembled WGS sequence"/>
</dbReference>
<evidence type="ECO:0000313" key="1">
    <source>
        <dbReference type="EMBL" id="GAA0428934.1"/>
    </source>
</evidence>
<sequence length="156" mass="17454">MTGGDGEKFNKDWFKNLDEEQIAVLTKNTPCIIIGQIINQGDTIMADNVKKTGDISDNQFGSNVNIQGDNVSQINIENEPEIMEALEKIKNEIVQITNEHSRNDADIYYGYLEKSIKERNTSKIETCISKLRTYIGDISSLMTIAEFFSLSIPGLG</sequence>
<comment type="caution">
    <text evidence="1">The sequence shown here is derived from an EMBL/GenBank/DDBJ whole genome shotgun (WGS) entry which is preliminary data.</text>
</comment>
<evidence type="ECO:0000313" key="2">
    <source>
        <dbReference type="Proteomes" id="UP001501459"/>
    </source>
</evidence>
<protein>
    <submittedName>
        <fullName evidence="1">Uncharacterized protein</fullName>
    </submittedName>
</protein>